<dbReference type="Gene3D" id="1.10.10.580">
    <property type="entry name" value="Structural maintenance of chromosome 1. Chain E"/>
    <property type="match status" value="1"/>
</dbReference>
<dbReference type="GO" id="GO:0051301">
    <property type="term" value="P:cell division"/>
    <property type="evidence" value="ECO:0007669"/>
    <property type="project" value="UniProtKB-KW"/>
</dbReference>
<proteinExistence type="inferred from homology"/>
<dbReference type="RefSeq" id="WP_151861802.1">
    <property type="nucleotide sequence ID" value="NZ_WBZC01000047.1"/>
</dbReference>
<dbReference type="EMBL" id="WBZC01000047">
    <property type="protein sequence ID" value="KAB3532531.1"/>
    <property type="molecule type" value="Genomic_DNA"/>
</dbReference>
<evidence type="ECO:0000256" key="3">
    <source>
        <dbReference type="HAMAP-Rule" id="MF_01805"/>
    </source>
</evidence>
<protein>
    <recommendedName>
        <fullName evidence="2 3">Segregation and condensation protein A</fullName>
    </recommendedName>
</protein>
<dbReference type="GO" id="GO:0007059">
    <property type="term" value="P:chromosome segregation"/>
    <property type="evidence" value="ECO:0007669"/>
    <property type="project" value="UniProtKB-UniRule"/>
</dbReference>
<dbReference type="GO" id="GO:0005737">
    <property type="term" value="C:cytoplasm"/>
    <property type="evidence" value="ECO:0007669"/>
    <property type="project" value="UniProtKB-SubCell"/>
</dbReference>
<dbReference type="OrthoDB" id="9811016at2"/>
<keyword evidence="3" id="KW-0131">Cell cycle</keyword>
<keyword evidence="1 3" id="KW-0159">Chromosome partition</keyword>
<keyword evidence="3" id="KW-0963">Cytoplasm</keyword>
<dbReference type="InterPro" id="IPR003768">
    <property type="entry name" value="ScpA"/>
</dbReference>
<dbReference type="AlphaFoldDB" id="A0A6I0FDI6"/>
<accession>A0A6I0FDI6</accession>
<dbReference type="Gene3D" id="6.10.250.2410">
    <property type="match status" value="1"/>
</dbReference>
<dbReference type="Proteomes" id="UP000432715">
    <property type="component" value="Unassembled WGS sequence"/>
</dbReference>
<evidence type="ECO:0000313" key="4">
    <source>
        <dbReference type="EMBL" id="KAB3532531.1"/>
    </source>
</evidence>
<keyword evidence="3" id="KW-0132">Cell division</keyword>
<comment type="caution">
    <text evidence="4">The sequence shown here is derived from an EMBL/GenBank/DDBJ whole genome shotgun (WGS) entry which is preliminary data.</text>
</comment>
<reference evidence="4 5" key="1">
    <citation type="submission" date="2019-10" db="EMBL/GenBank/DDBJ databases">
        <title>Alkaliphilus serpentinus sp. nov. and Alkaliphilus pronyensis sp. nov., two novel anaerobic alkaliphilic species isolated from the serpentinized-hosted hydrothermal field of the Prony Bay (New Caledonia).</title>
        <authorList>
            <person name="Postec A."/>
        </authorList>
    </citation>
    <scope>NUCLEOTIDE SEQUENCE [LARGE SCALE GENOMIC DNA]</scope>
    <source>
        <strain evidence="4 5">LacV</strain>
    </source>
</reference>
<comment type="similarity">
    <text evidence="3">Belongs to the ScpA family.</text>
</comment>
<evidence type="ECO:0000256" key="2">
    <source>
        <dbReference type="ARBA" id="ARBA00044777"/>
    </source>
</evidence>
<comment type="function">
    <text evidence="3">Participates in chromosomal partition during cell division. May act via the formation of a condensin-like complex containing Smc and ScpB that pull DNA away from mid-cell into both cell halves.</text>
</comment>
<dbReference type="PANTHER" id="PTHR33969">
    <property type="entry name" value="SEGREGATION AND CONDENSATION PROTEIN A"/>
    <property type="match status" value="1"/>
</dbReference>
<dbReference type="InterPro" id="IPR023093">
    <property type="entry name" value="ScpA-like_C"/>
</dbReference>
<comment type="subcellular location">
    <subcellularLocation>
        <location evidence="3">Cytoplasm</location>
    </subcellularLocation>
    <text evidence="3">Associated with two foci at the outer edges of the nucleoid region in young cells, and at four foci within both cell halves in older cells.</text>
</comment>
<organism evidence="4 5">
    <name type="scientific">Alkaliphilus pronyensis</name>
    <dbReference type="NCBI Taxonomy" id="1482732"/>
    <lineage>
        <taxon>Bacteria</taxon>
        <taxon>Bacillati</taxon>
        <taxon>Bacillota</taxon>
        <taxon>Clostridia</taxon>
        <taxon>Peptostreptococcales</taxon>
        <taxon>Natronincolaceae</taxon>
        <taxon>Alkaliphilus</taxon>
    </lineage>
</organism>
<gene>
    <name evidence="3" type="primary">scpA</name>
    <name evidence="4" type="ORF">F8154_11700</name>
</gene>
<sequence length="245" mass="28524">MSYKIKVQAFEGPFDLLFHLIEKNEIDIYDIPISEITVQYIQYIKAMQEIDLNVTSEFLVMVATLLEIKSKMLLPVEKKVDEQLEFEEVDPRNELVRRLLEYKKYKYVADALKSKGDLSSKLFFKPREEIIFDIDDSSNLLEEMDMNKLILAFNKVLKNHGSGSVNVNLRKMERETFTIEEKINAILNTLSTKAKVTFNHLFLKLSSRNEVITTFLALLELIRMKKVGVKQSNCFSEILIEIKSN</sequence>
<dbReference type="Pfam" id="PF02616">
    <property type="entry name" value="SMC_ScpA"/>
    <property type="match status" value="1"/>
</dbReference>
<evidence type="ECO:0000313" key="5">
    <source>
        <dbReference type="Proteomes" id="UP000432715"/>
    </source>
</evidence>
<keyword evidence="5" id="KW-1185">Reference proteome</keyword>
<name>A0A6I0FDI6_9FIRM</name>
<evidence type="ECO:0000256" key="1">
    <source>
        <dbReference type="ARBA" id="ARBA00022829"/>
    </source>
</evidence>
<dbReference type="GO" id="GO:0006260">
    <property type="term" value="P:DNA replication"/>
    <property type="evidence" value="ECO:0007669"/>
    <property type="project" value="UniProtKB-UniRule"/>
</dbReference>
<dbReference type="HAMAP" id="MF_01805">
    <property type="entry name" value="ScpA"/>
    <property type="match status" value="1"/>
</dbReference>
<dbReference type="PANTHER" id="PTHR33969:SF2">
    <property type="entry name" value="SEGREGATION AND CONDENSATION PROTEIN A"/>
    <property type="match status" value="1"/>
</dbReference>
<comment type="subunit">
    <text evidence="3">Component of a cohesin-like complex composed of ScpA, ScpB and the Smc homodimer, in which ScpA and ScpB bind to the head domain of Smc. The presence of the three proteins is required for the association of the complex with DNA.</text>
</comment>